<evidence type="ECO:0000259" key="1">
    <source>
        <dbReference type="Pfam" id="PF10551"/>
    </source>
</evidence>
<feature type="domain" description="MULE transposase" evidence="1">
    <location>
        <begin position="213"/>
        <end position="292"/>
    </location>
</feature>
<feature type="non-terminal residue" evidence="2">
    <location>
        <position position="292"/>
    </location>
</feature>
<dbReference type="AlphaFoldDB" id="A0A9K3GQH0"/>
<evidence type="ECO:0000313" key="2">
    <source>
        <dbReference type="EMBL" id="GIQ91737.1"/>
    </source>
</evidence>
<comment type="caution">
    <text evidence="2">The sequence shown here is derived from an EMBL/GenBank/DDBJ whole genome shotgun (WGS) entry which is preliminary data.</text>
</comment>
<keyword evidence="3" id="KW-1185">Reference proteome</keyword>
<protein>
    <recommendedName>
        <fullName evidence="1">MULE transposase domain-containing protein</fullName>
    </recommendedName>
</protein>
<name>A0A9K3GQH0_9EUKA</name>
<dbReference type="Pfam" id="PF10551">
    <property type="entry name" value="MULE"/>
    <property type="match status" value="1"/>
</dbReference>
<organism evidence="2 3">
    <name type="scientific">Kipferlia bialata</name>
    <dbReference type="NCBI Taxonomy" id="797122"/>
    <lineage>
        <taxon>Eukaryota</taxon>
        <taxon>Metamonada</taxon>
        <taxon>Carpediemonas-like organisms</taxon>
        <taxon>Kipferlia</taxon>
    </lineage>
</organism>
<dbReference type="EMBL" id="BDIP01008242">
    <property type="protein sequence ID" value="GIQ91737.1"/>
    <property type="molecule type" value="Genomic_DNA"/>
</dbReference>
<gene>
    <name evidence="2" type="ORF">KIPB_015114</name>
</gene>
<dbReference type="InterPro" id="IPR018289">
    <property type="entry name" value="MULE_transposase_dom"/>
</dbReference>
<accession>A0A9K3GQH0</accession>
<reference evidence="2 3" key="1">
    <citation type="journal article" date="2018" name="PLoS ONE">
        <title>The draft genome of Kipferlia bialata reveals reductive genome evolution in fornicate parasites.</title>
        <authorList>
            <person name="Tanifuji G."/>
            <person name="Takabayashi S."/>
            <person name="Kume K."/>
            <person name="Takagi M."/>
            <person name="Nakayama T."/>
            <person name="Kamikawa R."/>
            <person name="Inagaki Y."/>
            <person name="Hashimoto T."/>
        </authorList>
    </citation>
    <scope>NUCLEOTIDE SEQUENCE [LARGE SCALE GENOMIC DNA]</scope>
    <source>
        <strain evidence="2">NY0173</strain>
    </source>
</reference>
<sequence length="292" mass="31732">DEDGMVEFKLNPDHSNHPDDFRPGRLSKTSHHLQGLSIQVSANQATKVSNVRLTTTIYDQLAPCPCIIPSSKVMTAPRLGRLRRSHGAMAKLAPIGTADCKAAIMVVLEYNKLETTQDDYVLLIPKTKRATHTDTDPVPDPPIPVPECLPSLPSESDPIPVPAPAPEPDPAVTTVSAPCVVGLAPGTKEGDSFVWIFSSAYMASVAIVAPCFHLDSTFAINRYGFAYYHVVAQNGAGKAVVVAVFVTEDDNSERVGFCLSQLRRYWRDTDPEYFIIDNAKVEVNGIEAAFPD</sequence>
<evidence type="ECO:0000313" key="3">
    <source>
        <dbReference type="Proteomes" id="UP000265618"/>
    </source>
</evidence>
<dbReference type="Proteomes" id="UP000265618">
    <property type="component" value="Unassembled WGS sequence"/>
</dbReference>
<feature type="non-terminal residue" evidence="2">
    <location>
        <position position="1"/>
    </location>
</feature>
<proteinExistence type="predicted"/>